<proteinExistence type="predicted"/>
<sequence>MTRVFPNLETIPERSNVKDQNAWGEVDLQQSNIDEETETCVGDEVDGPGIPPIPPTNYLHISKHDSPVNEQVILDLSMVPPPLPPGVASGTVCKNLTLHTTNGHVTAEIWIRHDGSTESKRVSMDLSTDNGAVRATVHDRFSPGDRSIRTLPFLNMELRANHGDVYLSLPRCFRGPITIRTRDDRIAFSPAFGKRTALISDVSGDRVYFVGDRPRGGRWRNGHNGDNSETVEDLLDQISIDGKYTSVRIRWDGEEEVPFMLPDPWKAFWSGAERFFATGRVV</sequence>
<dbReference type="AlphaFoldDB" id="A0A9P5K2V3"/>
<accession>A0A9P5K2V3</accession>
<dbReference type="Pfam" id="PF24016">
    <property type="entry name" value="DUF7330"/>
    <property type="match status" value="1"/>
</dbReference>
<evidence type="ECO:0000259" key="1">
    <source>
        <dbReference type="Pfam" id="PF24016"/>
    </source>
</evidence>
<dbReference type="OrthoDB" id="5289249at2759"/>
<reference evidence="2" key="1">
    <citation type="submission" date="2019-10" db="EMBL/GenBank/DDBJ databases">
        <authorList>
            <consortium name="DOE Joint Genome Institute"/>
            <person name="Kuo A."/>
            <person name="Miyauchi S."/>
            <person name="Kiss E."/>
            <person name="Drula E."/>
            <person name="Kohler A."/>
            <person name="Sanchez-Garcia M."/>
            <person name="Andreopoulos B."/>
            <person name="Barry K.W."/>
            <person name="Bonito G."/>
            <person name="Buee M."/>
            <person name="Carver A."/>
            <person name="Chen C."/>
            <person name="Cichocki N."/>
            <person name="Clum A."/>
            <person name="Culley D."/>
            <person name="Crous P.W."/>
            <person name="Fauchery L."/>
            <person name="Girlanda M."/>
            <person name="Hayes R."/>
            <person name="Keri Z."/>
            <person name="LaButti K."/>
            <person name="Lipzen A."/>
            <person name="Lombard V."/>
            <person name="Magnuson J."/>
            <person name="Maillard F."/>
            <person name="Morin E."/>
            <person name="Murat C."/>
            <person name="Nolan M."/>
            <person name="Ohm R."/>
            <person name="Pangilinan J."/>
            <person name="Pereira M."/>
            <person name="Perotto S."/>
            <person name="Peter M."/>
            <person name="Riley R."/>
            <person name="Sitrit Y."/>
            <person name="Stielow B."/>
            <person name="Szollosi G."/>
            <person name="Zifcakova L."/>
            <person name="Stursova M."/>
            <person name="Spatafora J.W."/>
            <person name="Tedersoo L."/>
            <person name="Vaario L.-M."/>
            <person name="Yamada A."/>
            <person name="Yan M."/>
            <person name="Wang P."/>
            <person name="Xu J."/>
            <person name="Bruns T."/>
            <person name="Baldrian P."/>
            <person name="Vilgalys R."/>
            <person name="Henrissat B."/>
            <person name="Grigoriev I.V."/>
            <person name="Hibbett D."/>
            <person name="Nagy L.G."/>
            <person name="Martin F.M."/>
        </authorList>
    </citation>
    <scope>NUCLEOTIDE SEQUENCE</scope>
    <source>
        <strain evidence="2">Prilba</strain>
    </source>
</reference>
<feature type="domain" description="DUF7330" evidence="1">
    <location>
        <begin position="57"/>
        <end position="253"/>
    </location>
</feature>
<gene>
    <name evidence="2" type="ORF">DFH94DRAFT_117885</name>
</gene>
<evidence type="ECO:0000313" key="2">
    <source>
        <dbReference type="EMBL" id="KAF8475261.1"/>
    </source>
</evidence>
<organism evidence="2 3">
    <name type="scientific">Russula ochroleuca</name>
    <dbReference type="NCBI Taxonomy" id="152965"/>
    <lineage>
        <taxon>Eukaryota</taxon>
        <taxon>Fungi</taxon>
        <taxon>Dikarya</taxon>
        <taxon>Basidiomycota</taxon>
        <taxon>Agaricomycotina</taxon>
        <taxon>Agaricomycetes</taxon>
        <taxon>Russulales</taxon>
        <taxon>Russulaceae</taxon>
        <taxon>Russula</taxon>
    </lineage>
</organism>
<dbReference type="EMBL" id="WHVB01000016">
    <property type="protein sequence ID" value="KAF8475261.1"/>
    <property type="molecule type" value="Genomic_DNA"/>
</dbReference>
<reference evidence="2" key="2">
    <citation type="journal article" date="2020" name="Nat. Commun.">
        <title>Large-scale genome sequencing of mycorrhizal fungi provides insights into the early evolution of symbiotic traits.</title>
        <authorList>
            <person name="Miyauchi S."/>
            <person name="Kiss E."/>
            <person name="Kuo A."/>
            <person name="Drula E."/>
            <person name="Kohler A."/>
            <person name="Sanchez-Garcia M."/>
            <person name="Morin E."/>
            <person name="Andreopoulos B."/>
            <person name="Barry K.W."/>
            <person name="Bonito G."/>
            <person name="Buee M."/>
            <person name="Carver A."/>
            <person name="Chen C."/>
            <person name="Cichocki N."/>
            <person name="Clum A."/>
            <person name="Culley D."/>
            <person name="Crous P.W."/>
            <person name="Fauchery L."/>
            <person name="Girlanda M."/>
            <person name="Hayes R.D."/>
            <person name="Keri Z."/>
            <person name="LaButti K."/>
            <person name="Lipzen A."/>
            <person name="Lombard V."/>
            <person name="Magnuson J."/>
            <person name="Maillard F."/>
            <person name="Murat C."/>
            <person name="Nolan M."/>
            <person name="Ohm R.A."/>
            <person name="Pangilinan J."/>
            <person name="Pereira M.F."/>
            <person name="Perotto S."/>
            <person name="Peter M."/>
            <person name="Pfister S."/>
            <person name="Riley R."/>
            <person name="Sitrit Y."/>
            <person name="Stielow J.B."/>
            <person name="Szollosi G."/>
            <person name="Zifcakova L."/>
            <person name="Stursova M."/>
            <person name="Spatafora J.W."/>
            <person name="Tedersoo L."/>
            <person name="Vaario L.M."/>
            <person name="Yamada A."/>
            <person name="Yan M."/>
            <person name="Wang P."/>
            <person name="Xu J."/>
            <person name="Bruns T."/>
            <person name="Baldrian P."/>
            <person name="Vilgalys R."/>
            <person name="Dunand C."/>
            <person name="Henrissat B."/>
            <person name="Grigoriev I.V."/>
            <person name="Hibbett D."/>
            <person name="Nagy L.G."/>
            <person name="Martin F.M."/>
        </authorList>
    </citation>
    <scope>NUCLEOTIDE SEQUENCE</scope>
    <source>
        <strain evidence="2">Prilba</strain>
    </source>
</reference>
<name>A0A9P5K2V3_9AGAM</name>
<evidence type="ECO:0000313" key="3">
    <source>
        <dbReference type="Proteomes" id="UP000759537"/>
    </source>
</evidence>
<dbReference type="Proteomes" id="UP000759537">
    <property type="component" value="Unassembled WGS sequence"/>
</dbReference>
<protein>
    <recommendedName>
        <fullName evidence="1">DUF7330 domain-containing protein</fullName>
    </recommendedName>
</protein>
<dbReference type="InterPro" id="IPR055754">
    <property type="entry name" value="DUF7330"/>
</dbReference>
<comment type="caution">
    <text evidence="2">The sequence shown here is derived from an EMBL/GenBank/DDBJ whole genome shotgun (WGS) entry which is preliminary data.</text>
</comment>
<keyword evidence="3" id="KW-1185">Reference proteome</keyword>